<dbReference type="EMBL" id="MIGZ01000075">
    <property type="protein sequence ID" value="ODQ93197.1"/>
    <property type="molecule type" value="Genomic_DNA"/>
</dbReference>
<accession>A0A1E3RV03</accession>
<organism evidence="3 4">
    <name type="scientific">Mycolicibacterium holsaticum</name>
    <dbReference type="NCBI Taxonomy" id="152142"/>
    <lineage>
        <taxon>Bacteria</taxon>
        <taxon>Bacillati</taxon>
        <taxon>Actinomycetota</taxon>
        <taxon>Actinomycetes</taxon>
        <taxon>Mycobacteriales</taxon>
        <taxon>Mycobacteriaceae</taxon>
        <taxon>Mycolicibacterium</taxon>
    </lineage>
</organism>
<sequence length="143" mass="14599">MKKFVILGSGPVFAAAVGGAVLMGAGVASADDDPDVVGKKYSDATKEIKSSGGTAVVASRVGDRLSQSSCIVTNAWDASFLRNGRTDKSEVMVSLNCNGDYATATNPGASIQNPLGREAKSADEAKAQKEEFNELSVPSTPGG</sequence>
<evidence type="ECO:0000313" key="3">
    <source>
        <dbReference type="EMBL" id="ODQ93197.1"/>
    </source>
</evidence>
<evidence type="ECO:0000256" key="1">
    <source>
        <dbReference type="SAM" id="MobiDB-lite"/>
    </source>
</evidence>
<feature type="signal peptide" evidence="2">
    <location>
        <begin position="1"/>
        <end position="30"/>
    </location>
</feature>
<feature type="chain" id="PRO_5009135189" evidence="2">
    <location>
        <begin position="31"/>
        <end position="143"/>
    </location>
</feature>
<evidence type="ECO:0000256" key="2">
    <source>
        <dbReference type="SAM" id="SignalP"/>
    </source>
</evidence>
<keyword evidence="2" id="KW-0732">Signal</keyword>
<dbReference type="Proteomes" id="UP000094243">
    <property type="component" value="Unassembled WGS sequence"/>
</dbReference>
<protein>
    <submittedName>
        <fullName evidence="3">Uncharacterized protein</fullName>
    </submittedName>
</protein>
<dbReference type="AlphaFoldDB" id="A0A1E3RV03"/>
<dbReference type="RefSeq" id="WP_069405804.1">
    <property type="nucleotide sequence ID" value="NZ_MIGZ01000075.1"/>
</dbReference>
<proteinExistence type="predicted"/>
<comment type="caution">
    <text evidence="3">The sequence shown here is derived from an EMBL/GenBank/DDBJ whole genome shotgun (WGS) entry which is preliminary data.</text>
</comment>
<keyword evidence="4" id="KW-1185">Reference proteome</keyword>
<feature type="region of interest" description="Disordered" evidence="1">
    <location>
        <begin position="106"/>
        <end position="143"/>
    </location>
</feature>
<dbReference type="OrthoDB" id="4735156at2"/>
<reference evidence="4" key="1">
    <citation type="submission" date="2016-09" db="EMBL/GenBank/DDBJ databases">
        <authorList>
            <person name="Greninger A.L."/>
            <person name="Jerome K.R."/>
            <person name="Mcnair B."/>
            <person name="Wallis C."/>
            <person name="Fang F."/>
        </authorList>
    </citation>
    <scope>NUCLEOTIDE SEQUENCE [LARGE SCALE GENOMIC DNA]</scope>
    <source>
        <strain evidence="4">M7</strain>
    </source>
</reference>
<evidence type="ECO:0000313" key="4">
    <source>
        <dbReference type="Proteomes" id="UP000094243"/>
    </source>
</evidence>
<gene>
    <name evidence="3" type="ORF">BHQ17_14065</name>
</gene>
<feature type="compositionally biased region" description="Basic and acidic residues" evidence="1">
    <location>
        <begin position="117"/>
        <end position="132"/>
    </location>
</feature>
<name>A0A1E3RV03_9MYCO</name>